<keyword evidence="4" id="KW-0560">Oxidoreductase</keyword>
<feature type="compositionally biased region" description="Polar residues" evidence="6">
    <location>
        <begin position="421"/>
        <end position="431"/>
    </location>
</feature>
<dbReference type="GO" id="GO:0071949">
    <property type="term" value="F:FAD binding"/>
    <property type="evidence" value="ECO:0007669"/>
    <property type="project" value="InterPro"/>
</dbReference>
<evidence type="ECO:0000256" key="4">
    <source>
        <dbReference type="ARBA" id="ARBA00023002"/>
    </source>
</evidence>
<accession>A0A0C9VQL0</accession>
<dbReference type="OrthoDB" id="1878542at2759"/>
<dbReference type="Proteomes" id="UP000053820">
    <property type="component" value="Unassembled WGS sequence"/>
</dbReference>
<comment type="similarity">
    <text evidence="1">Belongs to the paxM FAD-dependent monooxygenase family.</text>
</comment>
<feature type="region of interest" description="Disordered" evidence="6">
    <location>
        <begin position="390"/>
        <end position="434"/>
    </location>
</feature>
<dbReference type="EMBL" id="KN839877">
    <property type="protein sequence ID" value="KIJ60015.1"/>
    <property type="molecule type" value="Genomic_DNA"/>
</dbReference>
<dbReference type="Pfam" id="PF01494">
    <property type="entry name" value="FAD_binding_3"/>
    <property type="match status" value="1"/>
</dbReference>
<evidence type="ECO:0000256" key="6">
    <source>
        <dbReference type="SAM" id="MobiDB-lite"/>
    </source>
</evidence>
<dbReference type="InterPro" id="IPR050493">
    <property type="entry name" value="FAD-dep_Monooxygenase_BioMet"/>
</dbReference>
<dbReference type="HOGENOM" id="CLU_009665_19_3_1"/>
<keyword evidence="2" id="KW-0285">Flavoprotein</keyword>
<protein>
    <recommendedName>
        <fullName evidence="7">FAD-binding domain-containing protein</fullName>
    </recommendedName>
</protein>
<sequence>MGNKASSGPASNNATASGTEPIVAPSQLFKGRQASLALDIVVVGCGLGGLSAAYCLARAGHKVTILESAPAIGEIGAGIQVSPNLTRLLIRWGLGQRLKEVAVKPEALTFRRWSTGETVAWTKWGDSMDNDYGAPYYHIHRADFHRMVFDLAEPYCNIRTNCRVVAMDPSIPTLTLESGEVVHADLVIGADGVKSLTREYVVGGLDKPTPTGDAAYRAIIPTELLLKDPDLRPLVENPEMVGWMGPERHIMAYNIRAKKEYNLVMAHPDDGSVESWTAEGSADKMRAEFAGWEPRIQKLLAMVPSTLNWKLMDRAPLDTWVHKDGKLALLGDSCHPMLVEDAAVIGNLFSHVSSRAQITPLLHAYQSIRYARTAETQGSSRLNQRIFHLPDGPAQEERDRQMRAAMEDALREARGEPPLATSGSSKGNANQWADKEKTAIQFGYDADEEAEKWWREHGQSTIGSLGVSSKM</sequence>
<proteinExistence type="inferred from homology"/>
<dbReference type="GO" id="GO:0004497">
    <property type="term" value="F:monooxygenase activity"/>
    <property type="evidence" value="ECO:0007669"/>
    <property type="project" value="UniProtKB-KW"/>
</dbReference>
<dbReference type="SUPFAM" id="SSF54373">
    <property type="entry name" value="FAD-linked reductases, C-terminal domain"/>
    <property type="match status" value="1"/>
</dbReference>
<evidence type="ECO:0000313" key="9">
    <source>
        <dbReference type="Proteomes" id="UP000053820"/>
    </source>
</evidence>
<feature type="domain" description="FAD-binding" evidence="7">
    <location>
        <begin position="39"/>
        <end position="338"/>
    </location>
</feature>
<keyword evidence="3" id="KW-0274">FAD</keyword>
<dbReference type="PANTHER" id="PTHR13789">
    <property type="entry name" value="MONOOXYGENASE"/>
    <property type="match status" value="1"/>
</dbReference>
<dbReference type="AlphaFoldDB" id="A0A0C9VQL0"/>
<dbReference type="PANTHER" id="PTHR13789:SF147">
    <property type="entry name" value="PUTATIVE (AFU_ORTHOLOGUE AFUA_2G01950)-RELATED"/>
    <property type="match status" value="1"/>
</dbReference>
<organism evidence="8 9">
    <name type="scientific">Hydnomerulius pinastri MD-312</name>
    <dbReference type="NCBI Taxonomy" id="994086"/>
    <lineage>
        <taxon>Eukaryota</taxon>
        <taxon>Fungi</taxon>
        <taxon>Dikarya</taxon>
        <taxon>Basidiomycota</taxon>
        <taxon>Agaricomycotina</taxon>
        <taxon>Agaricomycetes</taxon>
        <taxon>Agaricomycetidae</taxon>
        <taxon>Boletales</taxon>
        <taxon>Boletales incertae sedis</taxon>
        <taxon>Leucogyrophana</taxon>
    </lineage>
</organism>
<keyword evidence="9" id="KW-1185">Reference proteome</keyword>
<name>A0A0C9VQL0_9AGAM</name>
<dbReference type="PRINTS" id="PR00420">
    <property type="entry name" value="RNGMNOXGNASE"/>
</dbReference>
<evidence type="ECO:0000256" key="1">
    <source>
        <dbReference type="ARBA" id="ARBA00007992"/>
    </source>
</evidence>
<dbReference type="InterPro" id="IPR002938">
    <property type="entry name" value="FAD-bd"/>
</dbReference>
<dbReference type="InterPro" id="IPR036188">
    <property type="entry name" value="FAD/NAD-bd_sf"/>
</dbReference>
<keyword evidence="5" id="KW-0503">Monooxygenase</keyword>
<evidence type="ECO:0000313" key="8">
    <source>
        <dbReference type="EMBL" id="KIJ60015.1"/>
    </source>
</evidence>
<dbReference type="SUPFAM" id="SSF51905">
    <property type="entry name" value="FAD/NAD(P)-binding domain"/>
    <property type="match status" value="1"/>
</dbReference>
<evidence type="ECO:0000256" key="5">
    <source>
        <dbReference type="ARBA" id="ARBA00023033"/>
    </source>
</evidence>
<reference evidence="8 9" key="1">
    <citation type="submission" date="2014-04" db="EMBL/GenBank/DDBJ databases">
        <title>Evolutionary Origins and Diversification of the Mycorrhizal Mutualists.</title>
        <authorList>
            <consortium name="DOE Joint Genome Institute"/>
            <consortium name="Mycorrhizal Genomics Consortium"/>
            <person name="Kohler A."/>
            <person name="Kuo A."/>
            <person name="Nagy L.G."/>
            <person name="Floudas D."/>
            <person name="Copeland A."/>
            <person name="Barry K.W."/>
            <person name="Cichocki N."/>
            <person name="Veneault-Fourrey C."/>
            <person name="LaButti K."/>
            <person name="Lindquist E.A."/>
            <person name="Lipzen A."/>
            <person name="Lundell T."/>
            <person name="Morin E."/>
            <person name="Murat C."/>
            <person name="Riley R."/>
            <person name="Ohm R."/>
            <person name="Sun H."/>
            <person name="Tunlid A."/>
            <person name="Henrissat B."/>
            <person name="Grigoriev I.V."/>
            <person name="Hibbett D.S."/>
            <person name="Martin F."/>
        </authorList>
    </citation>
    <scope>NUCLEOTIDE SEQUENCE [LARGE SCALE GENOMIC DNA]</scope>
    <source>
        <strain evidence="8 9">MD-312</strain>
    </source>
</reference>
<evidence type="ECO:0000256" key="3">
    <source>
        <dbReference type="ARBA" id="ARBA00022827"/>
    </source>
</evidence>
<dbReference type="Gene3D" id="3.50.50.60">
    <property type="entry name" value="FAD/NAD(P)-binding domain"/>
    <property type="match status" value="1"/>
</dbReference>
<gene>
    <name evidence="8" type="ORF">HYDPIDRAFT_32595</name>
</gene>
<evidence type="ECO:0000256" key="2">
    <source>
        <dbReference type="ARBA" id="ARBA00022630"/>
    </source>
</evidence>
<feature type="compositionally biased region" description="Basic and acidic residues" evidence="6">
    <location>
        <begin position="395"/>
        <end position="415"/>
    </location>
</feature>
<evidence type="ECO:0000259" key="7">
    <source>
        <dbReference type="Pfam" id="PF01494"/>
    </source>
</evidence>